<keyword evidence="2" id="KW-0812">Transmembrane</keyword>
<evidence type="ECO:0000256" key="2">
    <source>
        <dbReference type="SAM" id="Phobius"/>
    </source>
</evidence>
<evidence type="ECO:0000313" key="4">
    <source>
        <dbReference type="Proteomes" id="UP000008206"/>
    </source>
</evidence>
<feature type="compositionally biased region" description="Basic and acidic residues" evidence="1">
    <location>
        <begin position="69"/>
        <end position="79"/>
    </location>
</feature>
<feature type="transmembrane region" description="Helical" evidence="2">
    <location>
        <begin position="12"/>
        <end position="30"/>
    </location>
</feature>
<dbReference type="Proteomes" id="UP000008206">
    <property type="component" value="Chromosome"/>
</dbReference>
<evidence type="ECO:0000313" key="3">
    <source>
        <dbReference type="EMBL" id="ADN12182.1"/>
    </source>
</evidence>
<keyword evidence="2" id="KW-1133">Transmembrane helix</keyword>
<reference evidence="4" key="1">
    <citation type="journal article" date="2011" name="MBio">
        <title>Novel metabolic attributes of the genus Cyanothece, comprising a group of unicellular nitrogen-fixing Cyanobacteria.</title>
        <authorList>
            <person name="Bandyopadhyay A."/>
            <person name="Elvitigala T."/>
            <person name="Welsh E."/>
            <person name="Stockel J."/>
            <person name="Liberton M."/>
            <person name="Min H."/>
            <person name="Sherman L.A."/>
            <person name="Pakrasi H.B."/>
        </authorList>
    </citation>
    <scope>NUCLEOTIDE SEQUENCE [LARGE SCALE GENOMIC DNA]</scope>
    <source>
        <strain evidence="4">PCC 7822</strain>
    </source>
</reference>
<organism evidence="3 4">
    <name type="scientific">Gloeothece verrucosa (strain PCC 7822)</name>
    <name type="common">Cyanothece sp. (strain PCC 7822)</name>
    <dbReference type="NCBI Taxonomy" id="497965"/>
    <lineage>
        <taxon>Bacteria</taxon>
        <taxon>Bacillati</taxon>
        <taxon>Cyanobacteriota</taxon>
        <taxon>Cyanophyceae</taxon>
        <taxon>Oscillatoriophycideae</taxon>
        <taxon>Chroococcales</taxon>
        <taxon>Aphanothecaceae</taxon>
        <taxon>Gloeothece</taxon>
        <taxon>Gloeothece verrucosa</taxon>
    </lineage>
</organism>
<keyword evidence="4" id="KW-1185">Reference proteome</keyword>
<dbReference type="AlphaFoldDB" id="E0UII8"/>
<sequence length="85" mass="9851">MKFSLLSSKTFFSLTMVLSIVFIVWGDVILPKPLSLYSRNTRQKLEHTLIGLFPNIDAEATRPSRKREQKIQEFEREADPSPNQN</sequence>
<dbReference type="eggNOG" id="ENOG5030QGH">
    <property type="taxonomic scope" value="Bacteria"/>
</dbReference>
<dbReference type="KEGG" id="cyj:Cyan7822_0131"/>
<protein>
    <submittedName>
        <fullName evidence="3">Uncharacterized protein</fullName>
    </submittedName>
</protein>
<keyword evidence="2" id="KW-0472">Membrane</keyword>
<evidence type="ECO:0000256" key="1">
    <source>
        <dbReference type="SAM" id="MobiDB-lite"/>
    </source>
</evidence>
<dbReference type="HOGENOM" id="CLU_184587_0_0_3"/>
<proteinExistence type="predicted"/>
<accession>E0UII8</accession>
<dbReference type="EMBL" id="CP002198">
    <property type="protein sequence ID" value="ADN12182.1"/>
    <property type="molecule type" value="Genomic_DNA"/>
</dbReference>
<name>E0UII8_GLOV7</name>
<gene>
    <name evidence="3" type="ordered locus">Cyan7822_0131</name>
</gene>
<feature type="region of interest" description="Disordered" evidence="1">
    <location>
        <begin position="60"/>
        <end position="85"/>
    </location>
</feature>